<dbReference type="AlphaFoldDB" id="A0A9D3SUB1"/>
<feature type="compositionally biased region" description="Polar residues" evidence="2">
    <location>
        <begin position="317"/>
        <end position="327"/>
    </location>
</feature>
<evidence type="ECO:0000256" key="1">
    <source>
        <dbReference type="ARBA" id="ARBA00022468"/>
    </source>
</evidence>
<name>A0A9D3SUB1_MEGAT</name>
<protein>
    <recommendedName>
        <fullName evidence="3">Rho-GAP domain-containing protein</fullName>
    </recommendedName>
</protein>
<feature type="region of interest" description="Disordered" evidence="2">
    <location>
        <begin position="287"/>
        <end position="376"/>
    </location>
</feature>
<feature type="compositionally biased region" description="Acidic residues" evidence="2">
    <location>
        <begin position="618"/>
        <end position="636"/>
    </location>
</feature>
<dbReference type="GO" id="GO:0007264">
    <property type="term" value="P:small GTPase-mediated signal transduction"/>
    <property type="evidence" value="ECO:0007669"/>
    <property type="project" value="TreeGrafter"/>
</dbReference>
<dbReference type="Gene3D" id="1.10.555.10">
    <property type="entry name" value="Rho GTPase activation protein"/>
    <property type="match status" value="1"/>
</dbReference>
<organism evidence="4 5">
    <name type="scientific">Megalops atlanticus</name>
    <name type="common">Tarpon</name>
    <name type="synonym">Clupea gigantea</name>
    <dbReference type="NCBI Taxonomy" id="7932"/>
    <lineage>
        <taxon>Eukaryota</taxon>
        <taxon>Metazoa</taxon>
        <taxon>Chordata</taxon>
        <taxon>Craniata</taxon>
        <taxon>Vertebrata</taxon>
        <taxon>Euteleostomi</taxon>
        <taxon>Actinopterygii</taxon>
        <taxon>Neopterygii</taxon>
        <taxon>Teleostei</taxon>
        <taxon>Elopiformes</taxon>
        <taxon>Megalopidae</taxon>
        <taxon>Megalops</taxon>
    </lineage>
</organism>
<dbReference type="GO" id="GO:0005096">
    <property type="term" value="F:GTPase activator activity"/>
    <property type="evidence" value="ECO:0007669"/>
    <property type="project" value="UniProtKB-KW"/>
</dbReference>
<comment type="caution">
    <text evidence="4">The sequence shown here is derived from an EMBL/GenBank/DDBJ whole genome shotgun (WGS) entry which is preliminary data.</text>
</comment>
<dbReference type="PROSITE" id="PS50238">
    <property type="entry name" value="RHOGAP"/>
    <property type="match status" value="1"/>
</dbReference>
<dbReference type="OrthoDB" id="79452at2759"/>
<dbReference type="CDD" id="cd04384">
    <property type="entry name" value="RhoGAP_CdGAP"/>
    <property type="match status" value="1"/>
</dbReference>
<dbReference type="InterPro" id="IPR008936">
    <property type="entry name" value="Rho_GTPase_activation_prot"/>
</dbReference>
<dbReference type="EMBL" id="JAFDVH010000024">
    <property type="protein sequence ID" value="KAG7454970.1"/>
    <property type="molecule type" value="Genomic_DNA"/>
</dbReference>
<dbReference type="PANTHER" id="PTHR15729">
    <property type="entry name" value="CDC42 GTPASE-ACTIVATING PROTEIN"/>
    <property type="match status" value="1"/>
</dbReference>
<gene>
    <name evidence="4" type="ORF">MATL_G00251570</name>
</gene>
<feature type="region of interest" description="Disordered" evidence="2">
    <location>
        <begin position="617"/>
        <end position="655"/>
    </location>
</feature>
<feature type="region of interest" description="Disordered" evidence="2">
    <location>
        <begin position="398"/>
        <end position="584"/>
    </location>
</feature>
<keyword evidence="1" id="KW-0343">GTPase activation</keyword>
<feature type="compositionally biased region" description="Acidic residues" evidence="2">
    <location>
        <begin position="410"/>
        <end position="420"/>
    </location>
</feature>
<feature type="compositionally biased region" description="Basic and acidic residues" evidence="2">
    <location>
        <begin position="506"/>
        <end position="523"/>
    </location>
</feature>
<dbReference type="InterPro" id="IPR051576">
    <property type="entry name" value="PX-Rho_GAP"/>
</dbReference>
<sequence>MRRGRRKGASKDKVFGCDLLEHLAASSQEIPLVLRCCSEFIEEHGIVDGIYRLSGVSSNTQRLRNEFDSEGTPDLCKDVYLQDIHCVSSLCKAYFRELPNPLLTYQLYDKFADAVAVQLEEERLVKFKEVLKELPHLHFRTLEYLMHHLVRMAEHASQTNMHVRNLAIVWAPNLLRSRDIEATGFNGTAAFMEVRVQSIVVEFILTHVSQLFPGPGHASERRKSLPSPSVLCNQDDPFFRAIPFQFPSALSPGDGPPPMRPYHAIIEGTDKRKGSLKGRKWKSIFNLGGRLHDPRRKNKAPSKDKEKPVLRPAKSMDSLSSVPYSQEGSRHQPSPWHGRQGQREGWWAQQAAEEEPEYMDMRKNKPLSPTEDFHDLPLDFQDTFGFLDLIESSVSNQMNEFSVEPPCPHEEEEEEEEEEQGPTGHPADPRPCSPPSNPSCQAHRSLTFDPHGRACKSHSLPYKSRSFCPAPSSTSEDEDDDLDEDDGSDEEEDMLFYSLPSSLRFGDLKETDAPHGHSDRTDLEPAAQYEDISTDTDITNSITTISINTDTADQSERQPEDRLRLETVPLETEGHSGGGGGDCLQQEERIEEQETCTLTASERDHTAAQAHIHTLRDAEEEAGLAGSEEEEEEEDVCGVKALSRSDSGEGDLAAAHSCSECPLLRTAHASPASEHGVNGAELTAEVPERSETTEAPSEPQEGSDHPPSSPALLPEPCKMPSANCEQCDIHTEQAEGTGEQEPDSGYTTAAQALRIA</sequence>
<proteinExistence type="predicted"/>
<feature type="region of interest" description="Disordered" evidence="2">
    <location>
        <begin position="670"/>
        <end position="756"/>
    </location>
</feature>
<keyword evidence="5" id="KW-1185">Reference proteome</keyword>
<feature type="compositionally biased region" description="Low complexity" evidence="2">
    <location>
        <begin position="535"/>
        <end position="551"/>
    </location>
</feature>
<evidence type="ECO:0000313" key="5">
    <source>
        <dbReference type="Proteomes" id="UP001046870"/>
    </source>
</evidence>
<accession>A0A9D3SUB1</accession>
<feature type="domain" description="Rho-GAP" evidence="3">
    <location>
        <begin position="17"/>
        <end position="212"/>
    </location>
</feature>
<dbReference type="PANTHER" id="PTHR15729:SF12">
    <property type="entry name" value="RHO GTPASE-ACTIVATING PROTEIN 30"/>
    <property type="match status" value="1"/>
</dbReference>
<dbReference type="Pfam" id="PF00620">
    <property type="entry name" value="RhoGAP"/>
    <property type="match status" value="1"/>
</dbReference>
<evidence type="ECO:0000259" key="3">
    <source>
        <dbReference type="PROSITE" id="PS50238"/>
    </source>
</evidence>
<feature type="compositionally biased region" description="Acidic residues" evidence="2">
    <location>
        <begin position="475"/>
        <end position="494"/>
    </location>
</feature>
<feature type="compositionally biased region" description="Basic and acidic residues" evidence="2">
    <location>
        <begin position="554"/>
        <end position="565"/>
    </location>
</feature>
<dbReference type="Proteomes" id="UP001046870">
    <property type="component" value="Chromosome 24"/>
</dbReference>
<dbReference type="FunFam" id="1.10.555.10:FF:000002">
    <property type="entry name" value="rho GTPase-activating protein 32 isoform X1"/>
    <property type="match status" value="1"/>
</dbReference>
<evidence type="ECO:0000256" key="2">
    <source>
        <dbReference type="SAM" id="MobiDB-lite"/>
    </source>
</evidence>
<dbReference type="InterPro" id="IPR000198">
    <property type="entry name" value="RhoGAP_dom"/>
</dbReference>
<dbReference type="SMART" id="SM00324">
    <property type="entry name" value="RhoGAP"/>
    <property type="match status" value="1"/>
</dbReference>
<dbReference type="SUPFAM" id="SSF48350">
    <property type="entry name" value="GTPase activation domain, GAP"/>
    <property type="match status" value="1"/>
</dbReference>
<reference evidence="4" key="1">
    <citation type="submission" date="2021-01" db="EMBL/GenBank/DDBJ databases">
        <authorList>
            <person name="Zahm M."/>
            <person name="Roques C."/>
            <person name="Cabau C."/>
            <person name="Klopp C."/>
            <person name="Donnadieu C."/>
            <person name="Jouanno E."/>
            <person name="Lampietro C."/>
            <person name="Louis A."/>
            <person name="Herpin A."/>
            <person name="Echchiki A."/>
            <person name="Berthelot C."/>
            <person name="Parey E."/>
            <person name="Roest-Crollius H."/>
            <person name="Braasch I."/>
            <person name="Postlethwait J."/>
            <person name="Bobe J."/>
            <person name="Montfort J."/>
            <person name="Bouchez O."/>
            <person name="Begum T."/>
            <person name="Mejri S."/>
            <person name="Adams A."/>
            <person name="Chen W.-J."/>
            <person name="Guiguen Y."/>
        </authorList>
    </citation>
    <scope>NUCLEOTIDE SEQUENCE</scope>
    <source>
        <strain evidence="4">YG-15Mar2019-1</strain>
        <tissue evidence="4">Brain</tissue>
    </source>
</reference>
<evidence type="ECO:0000313" key="4">
    <source>
        <dbReference type="EMBL" id="KAG7454970.1"/>
    </source>
</evidence>